<feature type="transmembrane region" description="Helical" evidence="1">
    <location>
        <begin position="297"/>
        <end position="320"/>
    </location>
</feature>
<reference evidence="2 3" key="1">
    <citation type="journal article" date="2003" name="Int. J. Syst. Evol. Microbiol.">
        <title>Virgibacillus carmonensis sp. nov., Virgibacillus necropolis sp. nov. and Virgibacillus picturae sp. nov., three novel species isolated from deteriorated mural paintings, transfer of the species of the genus salibacillus to Virgibacillus, as Virgibacillus marismortui comb. nov. and Virgibacillus salexigens comb. nov., and emended description of the genus Virgibacillus.</title>
        <authorList>
            <person name="Heyrman J."/>
            <person name="Logan N.A."/>
            <person name="Busse H.J."/>
            <person name="Balcaen A."/>
            <person name="Lebbe L."/>
            <person name="Rodriguez-Diaz M."/>
            <person name="Swings J."/>
            <person name="De Vos P."/>
        </authorList>
    </citation>
    <scope>NUCLEOTIDE SEQUENCE [LARGE SCALE GENOMIC DNA]</scope>
    <source>
        <strain evidence="2 3">LMG 19488</strain>
    </source>
</reference>
<name>A0A221MCL0_9BACI</name>
<organism evidence="2 3">
    <name type="scientific">Virgibacillus necropolis</name>
    <dbReference type="NCBI Taxonomy" id="163877"/>
    <lineage>
        <taxon>Bacteria</taxon>
        <taxon>Bacillati</taxon>
        <taxon>Bacillota</taxon>
        <taxon>Bacilli</taxon>
        <taxon>Bacillales</taxon>
        <taxon>Bacillaceae</taxon>
        <taxon>Virgibacillus</taxon>
    </lineage>
</organism>
<keyword evidence="3" id="KW-1185">Reference proteome</keyword>
<sequence>MKKSLQIAGAYIGLIVGAGFASGQEVLQFFTSFGWYGILGAIIATFLFAFLGMQIMQLGSHLQTTSHKEVVYKICGKYIGTGVDILVTFFLFGVAVVMIAGSGSIFEQQFGIAPVIGNLILTFLVIGTLCLNVKNVISIISIISPFLLILIFIITGYSILTSSTSLNELDMIASTQPSAAPNWLVGGLLYVSYNIAAGISMLAVIGGTEKNEKIASRGGLLGGIGLGLLLLLINLGLFMNADHIIGADMPTLMLATEISPIVGILMSIALLGMVFNTAVGMLYAFTARFVKPETPRFKFSVVGISLLAFGASFVGFTTLVGTVYPITGYLGSVLIIAIIVSWITARRNNKLKKDLSEKKAF</sequence>
<feature type="transmembrane region" description="Helical" evidence="1">
    <location>
        <begin position="218"/>
        <end position="241"/>
    </location>
</feature>
<feature type="transmembrane region" description="Helical" evidence="1">
    <location>
        <begin position="112"/>
        <end position="132"/>
    </location>
</feature>
<keyword evidence="1" id="KW-0472">Membrane</keyword>
<feature type="transmembrane region" description="Helical" evidence="1">
    <location>
        <begin position="261"/>
        <end position="285"/>
    </location>
</feature>
<dbReference type="InterPro" id="IPR038728">
    <property type="entry name" value="YkvI-like"/>
</dbReference>
<proteinExistence type="predicted"/>
<dbReference type="KEGG" id="vne:CFK40_10255"/>
<dbReference type="AlphaFoldDB" id="A0A221MCL0"/>
<dbReference type="RefSeq" id="WP_089532217.1">
    <property type="nucleotide sequence ID" value="NZ_CP022437.1"/>
</dbReference>
<dbReference type="PANTHER" id="PTHR37814">
    <property type="entry name" value="CONSERVED MEMBRANE PROTEIN"/>
    <property type="match status" value="1"/>
</dbReference>
<protein>
    <recommendedName>
        <fullName evidence="4">Transporter</fullName>
    </recommendedName>
</protein>
<evidence type="ECO:0000313" key="3">
    <source>
        <dbReference type="Proteomes" id="UP000204391"/>
    </source>
</evidence>
<dbReference type="Proteomes" id="UP000204391">
    <property type="component" value="Chromosome"/>
</dbReference>
<feature type="transmembrane region" description="Helical" evidence="1">
    <location>
        <begin position="33"/>
        <end position="53"/>
    </location>
</feature>
<feature type="transmembrane region" description="Helical" evidence="1">
    <location>
        <begin position="139"/>
        <end position="160"/>
    </location>
</feature>
<gene>
    <name evidence="2" type="ORF">CFK40_10255</name>
</gene>
<keyword evidence="1" id="KW-1133">Transmembrane helix</keyword>
<feature type="transmembrane region" description="Helical" evidence="1">
    <location>
        <begin position="83"/>
        <end position="106"/>
    </location>
</feature>
<evidence type="ECO:0008006" key="4">
    <source>
        <dbReference type="Google" id="ProtNLM"/>
    </source>
</evidence>
<dbReference type="PANTHER" id="PTHR37814:SF1">
    <property type="entry name" value="MEMBRANE PROTEIN"/>
    <property type="match status" value="1"/>
</dbReference>
<feature type="transmembrane region" description="Helical" evidence="1">
    <location>
        <begin position="180"/>
        <end position="206"/>
    </location>
</feature>
<evidence type="ECO:0000313" key="2">
    <source>
        <dbReference type="EMBL" id="ASN05367.1"/>
    </source>
</evidence>
<keyword evidence="1" id="KW-0812">Transmembrane</keyword>
<accession>A0A221MCL0</accession>
<dbReference type="EMBL" id="CP022437">
    <property type="protein sequence ID" value="ASN05367.1"/>
    <property type="molecule type" value="Genomic_DNA"/>
</dbReference>
<dbReference type="OrthoDB" id="4424890at2"/>
<feature type="transmembrane region" description="Helical" evidence="1">
    <location>
        <begin position="326"/>
        <end position="345"/>
    </location>
</feature>
<evidence type="ECO:0000256" key="1">
    <source>
        <dbReference type="SAM" id="Phobius"/>
    </source>
</evidence>